<evidence type="ECO:0008006" key="4">
    <source>
        <dbReference type="Google" id="ProtNLM"/>
    </source>
</evidence>
<organism evidence="2 3">
    <name type="scientific">Dyella halodurans</name>
    <dbReference type="NCBI Taxonomy" id="1920171"/>
    <lineage>
        <taxon>Bacteria</taxon>
        <taxon>Pseudomonadati</taxon>
        <taxon>Pseudomonadota</taxon>
        <taxon>Gammaproteobacteria</taxon>
        <taxon>Lysobacterales</taxon>
        <taxon>Rhodanobacteraceae</taxon>
        <taxon>Dyella</taxon>
    </lineage>
</organism>
<gene>
    <name evidence="2" type="ORF">ACFO5W_12700</name>
</gene>
<dbReference type="EMBL" id="JBHSGA010000017">
    <property type="protein sequence ID" value="MFC4527496.1"/>
    <property type="molecule type" value="Genomic_DNA"/>
</dbReference>
<feature type="transmembrane region" description="Helical" evidence="1">
    <location>
        <begin position="145"/>
        <end position="163"/>
    </location>
</feature>
<evidence type="ECO:0000256" key="1">
    <source>
        <dbReference type="SAM" id="Phobius"/>
    </source>
</evidence>
<dbReference type="Proteomes" id="UP001595961">
    <property type="component" value="Unassembled WGS sequence"/>
</dbReference>
<reference evidence="3" key="1">
    <citation type="journal article" date="2019" name="Int. J. Syst. Evol. Microbiol.">
        <title>The Global Catalogue of Microorganisms (GCM) 10K type strain sequencing project: providing services to taxonomists for standard genome sequencing and annotation.</title>
        <authorList>
            <consortium name="The Broad Institute Genomics Platform"/>
            <consortium name="The Broad Institute Genome Sequencing Center for Infectious Disease"/>
            <person name="Wu L."/>
            <person name="Ma J."/>
        </authorList>
    </citation>
    <scope>NUCLEOTIDE SEQUENCE [LARGE SCALE GENOMIC DNA]</scope>
    <source>
        <strain evidence="3">CCM 4481</strain>
    </source>
</reference>
<proteinExistence type="predicted"/>
<protein>
    <recommendedName>
        <fullName evidence="4">DUF3592 domain-containing protein</fullName>
    </recommendedName>
</protein>
<comment type="caution">
    <text evidence="2">The sequence shown here is derived from an EMBL/GenBank/DDBJ whole genome shotgun (WGS) entry which is preliminary data.</text>
</comment>
<sequence>MPQTKGTNAFLGAIVVIATLCALYNLAFIPSEAQALRRFQQDPSCHPAVEHQATSGECQFELDTLSHDPQLVMGRSGPSYLLSLRTPAGTITTAHAYSGINDQLGQGTHSVGRLIYNDRVVAIYAGPTSEHTLAYPSLAGRYFDAGFSAAIALIFAIPLAIRIRQRVGLKAKD</sequence>
<keyword evidence="1" id="KW-1133">Transmembrane helix</keyword>
<evidence type="ECO:0000313" key="3">
    <source>
        <dbReference type="Proteomes" id="UP001595961"/>
    </source>
</evidence>
<keyword evidence="3" id="KW-1185">Reference proteome</keyword>
<feature type="transmembrane region" description="Helical" evidence="1">
    <location>
        <begin position="9"/>
        <end position="29"/>
    </location>
</feature>
<dbReference type="RefSeq" id="WP_266150174.1">
    <property type="nucleotide sequence ID" value="NZ_CP064028.1"/>
</dbReference>
<evidence type="ECO:0000313" key="2">
    <source>
        <dbReference type="EMBL" id="MFC4527496.1"/>
    </source>
</evidence>
<keyword evidence="1" id="KW-0812">Transmembrane</keyword>
<keyword evidence="1" id="KW-0472">Membrane</keyword>
<name>A0ABV9C3G3_9GAMM</name>
<accession>A0ABV9C3G3</accession>